<proteinExistence type="predicted"/>
<evidence type="ECO:0000313" key="3">
    <source>
        <dbReference type="Proteomes" id="UP000772618"/>
    </source>
</evidence>
<sequence length="127" mass="15030">MCFIRDEYRQIFVNSVRYCQENKGLDVYAYCIMTSHVHMIVGSNGTNPLEGIIRDMKAFTSRSIRKALEDSNHVHESRREWMLYMMYKAGSYNANNNDFQLWQQHSQPIELTDNIIMDKNLEYIPVP</sequence>
<evidence type="ECO:0000259" key="1">
    <source>
        <dbReference type="Pfam" id="PF01797"/>
    </source>
</evidence>
<dbReference type="InterPro" id="IPR002686">
    <property type="entry name" value="Transposase_17"/>
</dbReference>
<dbReference type="Proteomes" id="UP000772618">
    <property type="component" value="Unassembled WGS sequence"/>
</dbReference>
<dbReference type="SUPFAM" id="SSF143422">
    <property type="entry name" value="Transposase IS200-like"/>
    <property type="match status" value="1"/>
</dbReference>
<dbReference type="EMBL" id="JAHESD010000098">
    <property type="protein sequence ID" value="MBT1706303.1"/>
    <property type="molecule type" value="Genomic_DNA"/>
</dbReference>
<gene>
    <name evidence="2" type="ORF">KK060_23690</name>
</gene>
<feature type="domain" description="Transposase IS200-like" evidence="1">
    <location>
        <begin position="5"/>
        <end position="81"/>
    </location>
</feature>
<name>A0ABS5VY18_9BACT</name>
<dbReference type="Pfam" id="PF01797">
    <property type="entry name" value="Y1_Tnp"/>
    <property type="match status" value="1"/>
</dbReference>
<organism evidence="2 3">
    <name type="scientific">Chryseosolibacter indicus</name>
    <dbReference type="NCBI Taxonomy" id="2782351"/>
    <lineage>
        <taxon>Bacteria</taxon>
        <taxon>Pseudomonadati</taxon>
        <taxon>Bacteroidota</taxon>
        <taxon>Cytophagia</taxon>
        <taxon>Cytophagales</taxon>
        <taxon>Chryseotaleaceae</taxon>
        <taxon>Chryseosolibacter</taxon>
    </lineage>
</organism>
<dbReference type="Gene3D" id="3.30.70.1290">
    <property type="entry name" value="Transposase IS200-like"/>
    <property type="match status" value="1"/>
</dbReference>
<dbReference type="InterPro" id="IPR036515">
    <property type="entry name" value="Transposase_17_sf"/>
</dbReference>
<dbReference type="RefSeq" id="WP_254157506.1">
    <property type="nucleotide sequence ID" value="NZ_JAHESD010000098.1"/>
</dbReference>
<accession>A0ABS5VY18</accession>
<evidence type="ECO:0000313" key="2">
    <source>
        <dbReference type="EMBL" id="MBT1706303.1"/>
    </source>
</evidence>
<keyword evidence="3" id="KW-1185">Reference proteome</keyword>
<protein>
    <submittedName>
        <fullName evidence="2">Transposase</fullName>
    </submittedName>
</protein>
<reference evidence="2 3" key="1">
    <citation type="submission" date="2021-05" db="EMBL/GenBank/DDBJ databases">
        <title>A Polyphasic approach of four new species of the genus Ohtaekwangia: Ohtaekwangia histidinii sp. nov., Ohtaekwangia cretensis sp. nov., Ohtaekwangia indiensis sp. nov., Ohtaekwangia reichenbachii sp. nov. from diverse environment.</title>
        <authorList>
            <person name="Octaviana S."/>
        </authorList>
    </citation>
    <scope>NUCLEOTIDE SEQUENCE [LARGE SCALE GENOMIC DNA]</scope>
    <source>
        <strain evidence="2 3">PWU20</strain>
    </source>
</reference>
<comment type="caution">
    <text evidence="2">The sequence shown here is derived from an EMBL/GenBank/DDBJ whole genome shotgun (WGS) entry which is preliminary data.</text>
</comment>